<dbReference type="Proteomes" id="UP000823854">
    <property type="component" value="Unassembled WGS sequence"/>
</dbReference>
<name>A0A9D2TJ96_9MICO</name>
<dbReference type="Pfam" id="PF04268">
    <property type="entry name" value="SoxG"/>
    <property type="match status" value="1"/>
</dbReference>
<accession>A0A9D2TJ96</accession>
<proteinExistence type="predicted"/>
<gene>
    <name evidence="1" type="ORF">H9932_15895</name>
</gene>
<evidence type="ECO:0000313" key="1">
    <source>
        <dbReference type="EMBL" id="HJC71141.1"/>
    </source>
</evidence>
<dbReference type="AlphaFoldDB" id="A0A9D2TJ96"/>
<organism evidence="1 2">
    <name type="scientific">Candidatus Brachybacterium intestinipullorum</name>
    <dbReference type="NCBI Taxonomy" id="2838512"/>
    <lineage>
        <taxon>Bacteria</taxon>
        <taxon>Bacillati</taxon>
        <taxon>Actinomycetota</taxon>
        <taxon>Actinomycetes</taxon>
        <taxon>Micrococcales</taxon>
        <taxon>Dermabacteraceae</taxon>
        <taxon>Brachybacterium</taxon>
    </lineage>
</organism>
<dbReference type="EMBL" id="DWWC01000345">
    <property type="protein sequence ID" value="HJC71141.1"/>
    <property type="molecule type" value="Genomic_DNA"/>
</dbReference>
<protein>
    <submittedName>
        <fullName evidence="1">Sarcosine oxidase subunit gamma</fullName>
    </submittedName>
</protein>
<evidence type="ECO:0000313" key="2">
    <source>
        <dbReference type="Proteomes" id="UP000823854"/>
    </source>
</evidence>
<reference evidence="1" key="1">
    <citation type="journal article" date="2021" name="PeerJ">
        <title>Extensive microbial diversity within the chicken gut microbiome revealed by metagenomics and culture.</title>
        <authorList>
            <person name="Gilroy R."/>
            <person name="Ravi A."/>
            <person name="Getino M."/>
            <person name="Pursley I."/>
            <person name="Horton D.L."/>
            <person name="Alikhan N.F."/>
            <person name="Baker D."/>
            <person name="Gharbi K."/>
            <person name="Hall N."/>
            <person name="Watson M."/>
            <person name="Adriaenssens E.M."/>
            <person name="Foster-Nyarko E."/>
            <person name="Jarju S."/>
            <person name="Secka A."/>
            <person name="Antonio M."/>
            <person name="Oren A."/>
            <person name="Chaudhuri R.R."/>
            <person name="La Ragione R."/>
            <person name="Hildebrand F."/>
            <person name="Pallen M.J."/>
        </authorList>
    </citation>
    <scope>NUCLEOTIDE SEQUENCE</scope>
    <source>
        <strain evidence="1">CHK130-7132</strain>
    </source>
</reference>
<dbReference type="InterPro" id="IPR007375">
    <property type="entry name" value="SoxG"/>
</dbReference>
<dbReference type="Gene3D" id="3.30.70.1520">
    <property type="entry name" value="Heterotetrameric sarcosine oxidase"/>
    <property type="match status" value="1"/>
</dbReference>
<dbReference type="Gene3D" id="3.30.1360.120">
    <property type="entry name" value="Probable tRNA modification gtpase trme, domain 1"/>
    <property type="match status" value="1"/>
</dbReference>
<comment type="caution">
    <text evidence="1">The sequence shown here is derived from an EMBL/GenBank/DDBJ whole genome shotgun (WGS) entry which is preliminary data.</text>
</comment>
<dbReference type="SUPFAM" id="SSF103025">
    <property type="entry name" value="Folate-binding domain"/>
    <property type="match status" value="1"/>
</dbReference>
<reference evidence="1" key="2">
    <citation type="submission" date="2021-04" db="EMBL/GenBank/DDBJ databases">
        <authorList>
            <person name="Gilroy R."/>
        </authorList>
    </citation>
    <scope>NUCLEOTIDE SEQUENCE</scope>
    <source>
        <strain evidence="1">CHK130-7132</strain>
    </source>
</reference>
<dbReference type="InterPro" id="IPR027266">
    <property type="entry name" value="TrmE/GcvT-like"/>
</dbReference>
<sequence>MEGASVLGPRGATLHEHEFAVQLGLRAEPGSPSARALEQVLGVPLPTAHGQVTGDLDGLHVLRLAPDEFLAVDVSRRQEPGVETPCQEALEGIPGQAVDLSAHRTVLVLEGPGAREVLEKSVALDLHPRVFGVGRAEATLLSTVPVVLVRSGEEAWRILPRASFADHVVRWLVDGMAELGSASPEEESAERSVRPAQFA</sequence>